<dbReference type="EMBL" id="FCOE02000009">
    <property type="protein sequence ID" value="SAK66440.1"/>
    <property type="molecule type" value="Genomic_DNA"/>
</dbReference>
<comment type="caution">
    <text evidence="9">The sequence shown here is derived from an EMBL/GenBank/DDBJ whole genome shotgun (WGS) entry which is preliminary data.</text>
</comment>
<comment type="similarity">
    <text evidence="1">Belongs to the peptidase S66 family.</text>
</comment>
<dbReference type="Gene3D" id="3.40.50.10740">
    <property type="entry name" value="Class I glutamine amidotransferase-like"/>
    <property type="match status" value="1"/>
</dbReference>
<dbReference type="PANTHER" id="PTHR30237">
    <property type="entry name" value="MURAMOYLTETRAPEPTIDE CARBOXYPEPTIDASE"/>
    <property type="match status" value="1"/>
</dbReference>
<dbReference type="InterPro" id="IPR040449">
    <property type="entry name" value="Peptidase_S66_N"/>
</dbReference>
<dbReference type="Pfam" id="PF02016">
    <property type="entry name" value="Peptidase_S66"/>
    <property type="match status" value="1"/>
</dbReference>
<evidence type="ECO:0000259" key="7">
    <source>
        <dbReference type="Pfam" id="PF02016"/>
    </source>
</evidence>
<keyword evidence="10" id="KW-1185">Reference proteome</keyword>
<dbReference type="CDD" id="cd07025">
    <property type="entry name" value="Peptidase_S66"/>
    <property type="match status" value="1"/>
</dbReference>
<dbReference type="Gene3D" id="3.50.30.60">
    <property type="entry name" value="LD-carboxypeptidase A C-terminal domain-like"/>
    <property type="match status" value="1"/>
</dbReference>
<evidence type="ECO:0000256" key="4">
    <source>
        <dbReference type="ARBA" id="ARBA00022801"/>
    </source>
</evidence>
<dbReference type="SUPFAM" id="SSF52317">
    <property type="entry name" value="Class I glutamine amidotransferase-like"/>
    <property type="match status" value="1"/>
</dbReference>
<dbReference type="PIRSF" id="PIRSF028757">
    <property type="entry name" value="LD-carboxypeptidase"/>
    <property type="match status" value="1"/>
</dbReference>
<organism evidence="9 10">
    <name type="scientific">Caballeronia pedi</name>
    <dbReference type="NCBI Taxonomy" id="1777141"/>
    <lineage>
        <taxon>Bacteria</taxon>
        <taxon>Pseudomonadati</taxon>
        <taxon>Pseudomonadota</taxon>
        <taxon>Betaproteobacteria</taxon>
        <taxon>Burkholderiales</taxon>
        <taxon>Burkholderiaceae</taxon>
        <taxon>Caballeronia</taxon>
    </lineage>
</organism>
<proteinExistence type="inferred from homology"/>
<evidence type="ECO:0000259" key="8">
    <source>
        <dbReference type="Pfam" id="PF17676"/>
    </source>
</evidence>
<dbReference type="NCBIfam" id="NF008424">
    <property type="entry name" value="PRK11253.1"/>
    <property type="match status" value="1"/>
</dbReference>
<dbReference type="Proteomes" id="UP000054911">
    <property type="component" value="Unassembled WGS sequence"/>
</dbReference>
<dbReference type="InterPro" id="IPR029062">
    <property type="entry name" value="Class_I_gatase-like"/>
</dbReference>
<dbReference type="AlphaFoldDB" id="A0A158B953"/>
<evidence type="ECO:0000256" key="6">
    <source>
        <dbReference type="PIRSR" id="PIRSR028757-1"/>
    </source>
</evidence>
<dbReference type="InterPro" id="IPR027478">
    <property type="entry name" value="LdcA_N"/>
</dbReference>
<dbReference type="InterPro" id="IPR040921">
    <property type="entry name" value="Peptidase_S66C"/>
</dbReference>
<feature type="domain" description="LD-carboxypeptidase N-terminal" evidence="7">
    <location>
        <begin position="23"/>
        <end position="145"/>
    </location>
</feature>
<name>A0A158B953_9BURK</name>
<dbReference type="InterPro" id="IPR027461">
    <property type="entry name" value="Carboxypeptidase_A_C_sf"/>
</dbReference>
<dbReference type="InterPro" id="IPR003507">
    <property type="entry name" value="S66_fam"/>
</dbReference>
<feature type="active site" description="Nucleophile" evidence="6">
    <location>
        <position position="125"/>
    </location>
</feature>
<dbReference type="GO" id="GO:0004180">
    <property type="term" value="F:carboxypeptidase activity"/>
    <property type="evidence" value="ECO:0007669"/>
    <property type="project" value="UniProtKB-KW"/>
</dbReference>
<keyword evidence="4" id="KW-0378">Hydrolase</keyword>
<evidence type="ECO:0000256" key="1">
    <source>
        <dbReference type="ARBA" id="ARBA00010233"/>
    </source>
</evidence>
<gene>
    <name evidence="9" type="ORF">AWB80_03166</name>
</gene>
<dbReference type="SUPFAM" id="SSF141986">
    <property type="entry name" value="LD-carboxypeptidase A C-terminal domain-like"/>
    <property type="match status" value="1"/>
</dbReference>
<evidence type="ECO:0000256" key="2">
    <source>
        <dbReference type="ARBA" id="ARBA00022645"/>
    </source>
</evidence>
<dbReference type="PANTHER" id="PTHR30237:SF2">
    <property type="entry name" value="MUREIN TETRAPEPTIDE CARBOXYPEPTIDASE"/>
    <property type="match status" value="1"/>
</dbReference>
<dbReference type="GO" id="GO:0006508">
    <property type="term" value="P:proteolysis"/>
    <property type="evidence" value="ECO:0007669"/>
    <property type="project" value="UniProtKB-KW"/>
</dbReference>
<dbReference type="RefSeq" id="WP_061175818.1">
    <property type="nucleotide sequence ID" value="NZ_FCOE02000009.1"/>
</dbReference>
<evidence type="ECO:0000313" key="9">
    <source>
        <dbReference type="EMBL" id="SAK66440.1"/>
    </source>
</evidence>
<sequence length="323" mass="35201">MRAARAKPGNESNDNNIVKSRTIDLVAPSGYPHDPAAVERGIGRLRREGHRLDNVEATRRRYQRFGGTDAERAADLNRLADPSRRLPDIVLAVRGGYGASRILHGLDYLGLRRLADQPVAIVGHSDFTAIQCALFAHAGVKSFGGPMFAGDFGAEQVSAFTMQHFWNAISHSSFTVTNNTPQRQSVNATGMLWGGNLAILASLVGTPYLPPVEGGILYLEDVNEHPFRIERMIYQLHQSGVLGRQQAIVMGEFSGGRLSEYDNGYSLDAMIEQVRAVTGIPVVTGLQFGHIENLLTLPFGATAHLVATERGFTLKLSDYPHLG</sequence>
<feature type="active site" description="Charge relay system" evidence="6">
    <location>
        <position position="220"/>
    </location>
</feature>
<keyword evidence="5" id="KW-0720">Serine protease</keyword>
<evidence type="ECO:0000256" key="3">
    <source>
        <dbReference type="ARBA" id="ARBA00022670"/>
    </source>
</evidence>
<feature type="domain" description="LD-carboxypeptidase C-terminal" evidence="8">
    <location>
        <begin position="189"/>
        <end position="305"/>
    </location>
</feature>
<evidence type="ECO:0000256" key="5">
    <source>
        <dbReference type="ARBA" id="ARBA00022825"/>
    </source>
</evidence>
<keyword evidence="3" id="KW-0645">Protease</keyword>
<keyword evidence="2" id="KW-0121">Carboxypeptidase</keyword>
<reference evidence="9" key="1">
    <citation type="submission" date="2016-01" db="EMBL/GenBank/DDBJ databases">
        <authorList>
            <person name="Peeters C."/>
        </authorList>
    </citation>
    <scope>NUCLEOTIDE SEQUENCE [LARGE SCALE GENOMIC DNA]</scope>
    <source>
        <strain evidence="9">LMG 29323</strain>
    </source>
</reference>
<evidence type="ECO:0000313" key="10">
    <source>
        <dbReference type="Proteomes" id="UP000054911"/>
    </source>
</evidence>
<protein>
    <submittedName>
        <fullName evidence="9">L,D-carboxypeptidase A</fullName>
    </submittedName>
</protein>
<accession>A0A158B953</accession>
<dbReference type="STRING" id="1777141.AWB80_03166"/>
<dbReference type="Pfam" id="PF17676">
    <property type="entry name" value="Peptidase_S66C"/>
    <property type="match status" value="1"/>
</dbReference>
<dbReference type="GO" id="GO:0008236">
    <property type="term" value="F:serine-type peptidase activity"/>
    <property type="evidence" value="ECO:0007669"/>
    <property type="project" value="UniProtKB-KW"/>
</dbReference>
<feature type="active site" description="Charge relay system" evidence="6">
    <location>
        <position position="290"/>
    </location>
</feature>